<comment type="function">
    <text evidence="6">Involved in correct processing of both the 5' and 3' ends of 23S rRNA precursor. Processes 30S rRNA precursor transcript even in absence of ribonuclease 3 (Rnc); Rnc processes 30S rRNA into smaller rRNA precursors.</text>
</comment>
<keyword evidence="5 6" id="KW-0378">Hydrolase</keyword>
<keyword evidence="6" id="KW-0694">RNA-binding</keyword>
<dbReference type="GO" id="GO:0019843">
    <property type="term" value="F:rRNA binding"/>
    <property type="evidence" value="ECO:0007669"/>
    <property type="project" value="UniProtKB-UniRule"/>
</dbReference>
<keyword evidence="4 6" id="KW-0255">Endonuclease</keyword>
<dbReference type="Pfam" id="PF00636">
    <property type="entry name" value="Ribonuclease_3"/>
    <property type="match status" value="1"/>
</dbReference>
<feature type="active site" evidence="6">
    <location>
        <position position="24"/>
    </location>
</feature>
<sequence length="132" mass="14873">MSIFRPEIDKIAEIPVSALAYLGDAVFELHVRLHYLQPPQNPKEYHQLVVNRVRAESQAQFLSCLDLTPAESELVRRGRNAAGSASRKLDPNIYQKATGFEVLIGYLYLTDPERLEQILTQLVQPNPSNSAL</sequence>
<dbReference type="RefSeq" id="WP_330481737.1">
    <property type="nucleotide sequence ID" value="NZ_JAZBJZ010000002.1"/>
</dbReference>
<keyword evidence="1 6" id="KW-0690">Ribosome biogenesis</keyword>
<dbReference type="PANTHER" id="PTHR34276:SF1">
    <property type="entry name" value="MINI-RIBONUCLEASE 3"/>
    <property type="match status" value="1"/>
</dbReference>
<evidence type="ECO:0000256" key="5">
    <source>
        <dbReference type="ARBA" id="ARBA00022801"/>
    </source>
</evidence>
<dbReference type="EC" id="3.1.26.-" evidence="6"/>
<evidence type="ECO:0000256" key="6">
    <source>
        <dbReference type="HAMAP-Rule" id="MF_01468"/>
    </source>
</evidence>
<organism evidence="8 9">
    <name type="scientific">Tumidithrix elongata BACA0141</name>
    <dbReference type="NCBI Taxonomy" id="2716417"/>
    <lineage>
        <taxon>Bacteria</taxon>
        <taxon>Bacillati</taxon>
        <taxon>Cyanobacteriota</taxon>
        <taxon>Cyanophyceae</taxon>
        <taxon>Pseudanabaenales</taxon>
        <taxon>Pseudanabaenaceae</taxon>
        <taxon>Tumidithrix</taxon>
        <taxon>Tumidithrix elongata</taxon>
    </lineage>
</organism>
<evidence type="ECO:0000256" key="3">
    <source>
        <dbReference type="ARBA" id="ARBA00022722"/>
    </source>
</evidence>
<name>A0AAW9PWL5_9CYAN</name>
<keyword evidence="3 6" id="KW-0540">Nuclease</keyword>
<accession>A0AAW9PWL5</accession>
<comment type="subcellular location">
    <subcellularLocation>
        <location evidence="6">Cytoplasm</location>
    </subcellularLocation>
</comment>
<dbReference type="AlphaFoldDB" id="A0AAW9PWL5"/>
<dbReference type="InterPro" id="IPR008226">
    <property type="entry name" value="Mini3_fam"/>
</dbReference>
<evidence type="ECO:0000313" key="9">
    <source>
        <dbReference type="Proteomes" id="UP001333818"/>
    </source>
</evidence>
<evidence type="ECO:0000313" key="8">
    <source>
        <dbReference type="EMBL" id="MEE3715320.1"/>
    </source>
</evidence>
<dbReference type="EMBL" id="JAZBJZ010000002">
    <property type="protein sequence ID" value="MEE3715320.1"/>
    <property type="molecule type" value="Genomic_DNA"/>
</dbReference>
<dbReference type="GO" id="GO:0004525">
    <property type="term" value="F:ribonuclease III activity"/>
    <property type="evidence" value="ECO:0007669"/>
    <property type="project" value="InterPro"/>
</dbReference>
<proteinExistence type="inferred from homology"/>
<dbReference type="HAMAP" id="MF_01468">
    <property type="entry name" value="RNase_Mini_III"/>
    <property type="match status" value="1"/>
</dbReference>
<dbReference type="InterPro" id="IPR000999">
    <property type="entry name" value="RNase_III_dom"/>
</dbReference>
<dbReference type="GO" id="GO:0005737">
    <property type="term" value="C:cytoplasm"/>
    <property type="evidence" value="ECO:0007669"/>
    <property type="project" value="UniProtKB-SubCell"/>
</dbReference>
<comment type="subunit">
    <text evidence="6">Homodimer.</text>
</comment>
<dbReference type="Proteomes" id="UP001333818">
    <property type="component" value="Unassembled WGS sequence"/>
</dbReference>
<evidence type="ECO:0000256" key="1">
    <source>
        <dbReference type="ARBA" id="ARBA00022517"/>
    </source>
</evidence>
<dbReference type="GO" id="GO:0006364">
    <property type="term" value="P:rRNA processing"/>
    <property type="evidence" value="ECO:0007669"/>
    <property type="project" value="UniProtKB-UniRule"/>
</dbReference>
<feature type="domain" description="RNase III" evidence="7">
    <location>
        <begin position="1"/>
        <end position="132"/>
    </location>
</feature>
<gene>
    <name evidence="6" type="primary">mrnC</name>
    <name evidence="8" type="ORF">V2H45_01015</name>
</gene>
<comment type="cofactor">
    <cofactor evidence="6">
        <name>Mg(2+)</name>
        <dbReference type="ChEBI" id="CHEBI:18420"/>
    </cofactor>
</comment>
<keyword evidence="6" id="KW-0460">Magnesium</keyword>
<dbReference type="SUPFAM" id="SSF69065">
    <property type="entry name" value="RNase III domain-like"/>
    <property type="match status" value="1"/>
</dbReference>
<comment type="caution">
    <text evidence="8">The sequence shown here is derived from an EMBL/GenBank/DDBJ whole genome shotgun (WGS) entry which is preliminary data.</text>
</comment>
<protein>
    <recommendedName>
        <fullName evidence="6">Mini-ribonuclease 3</fullName>
        <shortName evidence="6">Mini-3</shortName>
        <shortName evidence="6">Mini-RNase 3</shortName>
        <ecNumber evidence="6">3.1.26.-</ecNumber>
    </recommendedName>
    <alternativeName>
        <fullName evidence="6">Mini-RNase III</fullName>
        <shortName evidence="6">Mini-III</shortName>
    </alternativeName>
</protein>
<evidence type="ECO:0000256" key="4">
    <source>
        <dbReference type="ARBA" id="ARBA00022759"/>
    </source>
</evidence>
<dbReference type="SMART" id="SM00535">
    <property type="entry name" value="RIBOc"/>
    <property type="match status" value="1"/>
</dbReference>
<keyword evidence="9" id="KW-1185">Reference proteome</keyword>
<keyword evidence="6" id="KW-0963">Cytoplasm</keyword>
<comment type="similarity">
    <text evidence="6">Belongs to the MrnC RNase family.</text>
</comment>
<dbReference type="PANTHER" id="PTHR34276">
    <property type="entry name" value="MINI-RIBONUCLEASE 3"/>
    <property type="match status" value="1"/>
</dbReference>
<keyword evidence="2 6" id="KW-0698">rRNA processing</keyword>
<dbReference type="PIRSF" id="PIRSF005520">
    <property type="entry name" value="UCP005520"/>
    <property type="match status" value="1"/>
</dbReference>
<dbReference type="CDD" id="cd00593">
    <property type="entry name" value="RIBOc"/>
    <property type="match status" value="1"/>
</dbReference>
<dbReference type="Gene3D" id="1.10.1520.10">
    <property type="entry name" value="Ribonuclease III domain"/>
    <property type="match status" value="1"/>
</dbReference>
<keyword evidence="6" id="KW-0699">rRNA-binding</keyword>
<dbReference type="InterPro" id="IPR036389">
    <property type="entry name" value="RNase_III_sf"/>
</dbReference>
<evidence type="ECO:0000256" key="2">
    <source>
        <dbReference type="ARBA" id="ARBA00022552"/>
    </source>
</evidence>
<reference evidence="8" key="1">
    <citation type="submission" date="2024-01" db="EMBL/GenBank/DDBJ databases">
        <title>Bank of Algae and Cyanobacteria of the Azores (BACA) strain genomes.</title>
        <authorList>
            <person name="Luz R."/>
            <person name="Cordeiro R."/>
            <person name="Fonseca A."/>
            <person name="Goncalves V."/>
        </authorList>
    </citation>
    <scope>NUCLEOTIDE SEQUENCE</scope>
    <source>
        <strain evidence="8">BACA0141</strain>
    </source>
</reference>
<evidence type="ECO:0000259" key="7">
    <source>
        <dbReference type="SMART" id="SM00535"/>
    </source>
</evidence>